<dbReference type="Proteomes" id="UP000029380">
    <property type="component" value="Unassembled WGS sequence"/>
</dbReference>
<evidence type="ECO:0000313" key="2">
    <source>
        <dbReference type="Proteomes" id="UP000029380"/>
    </source>
</evidence>
<dbReference type="EMBL" id="JPVU01000098">
    <property type="protein sequence ID" value="KFN92433.1"/>
    <property type="molecule type" value="Genomic_DNA"/>
</dbReference>
<accession>A0A091CDT2</accession>
<protein>
    <submittedName>
        <fullName evidence="1">Uncharacterized protein</fullName>
    </submittedName>
</protein>
<dbReference type="AlphaFoldDB" id="A0A091CDT2"/>
<reference evidence="1 2" key="1">
    <citation type="submission" date="2014-08" db="EMBL/GenBank/DDBJ databases">
        <title>Genome sequence of Tetragenococcus muriaticus.</title>
        <authorList>
            <person name="Chuea-nongthon C."/>
            <person name="Rodtong S."/>
            <person name="Yongsawatdigul J."/>
            <person name="Steele J.L."/>
            <person name="Liu X.-y."/>
            <person name="Speers J."/>
            <person name="Glasner J.D."/>
            <person name="Neeno-Eckwall E.C."/>
        </authorList>
    </citation>
    <scope>NUCLEOTIDE SEQUENCE [LARGE SCALE GENOMIC DNA]</scope>
    <source>
        <strain evidence="1 2">PMC-11-5</strain>
    </source>
</reference>
<organism evidence="1 2">
    <name type="scientific">Tetragenococcus muriaticus PMC-11-5</name>
    <dbReference type="NCBI Taxonomy" id="1302649"/>
    <lineage>
        <taxon>Bacteria</taxon>
        <taxon>Bacillati</taxon>
        <taxon>Bacillota</taxon>
        <taxon>Bacilli</taxon>
        <taxon>Lactobacillales</taxon>
        <taxon>Enterococcaceae</taxon>
        <taxon>Tetragenococcus</taxon>
    </lineage>
</organism>
<sequence length="50" mass="5831">MIRKQKMQLIKEFKDTLEKLDLEQVEDVDFNIEEDLAGGYAISLEVSTKK</sequence>
<name>A0A091CDT2_9ENTE</name>
<proteinExistence type="predicted"/>
<gene>
    <name evidence="1" type="ORF">TMUPMC115_0945</name>
</gene>
<comment type="caution">
    <text evidence="1">The sequence shown here is derived from an EMBL/GenBank/DDBJ whole genome shotgun (WGS) entry which is preliminary data.</text>
</comment>
<evidence type="ECO:0000313" key="1">
    <source>
        <dbReference type="EMBL" id="KFN92433.1"/>
    </source>
</evidence>
<dbReference type="RefSeq" id="WP_156095905.1">
    <property type="nucleotide sequence ID" value="NZ_JPVU01000098.1"/>
</dbReference>
<dbReference type="PATRIC" id="fig|1302649.3.peg.947"/>